<feature type="transmembrane region" description="Helical" evidence="2">
    <location>
        <begin position="68"/>
        <end position="93"/>
    </location>
</feature>
<protein>
    <submittedName>
        <fullName evidence="3">Uncharacterized protein</fullName>
    </submittedName>
</protein>
<evidence type="ECO:0000313" key="3">
    <source>
        <dbReference type="EMBL" id="QDU89428.1"/>
    </source>
</evidence>
<keyword evidence="2" id="KW-0472">Membrane</keyword>
<sequence length="128" mass="13693">MNHSHTTHPLPPALYHGPLATVGGVSPKRPASEEGARVGAAAAASDPSAARRPHAIERQMGRACRKTLLRAAWTCLQLTVLLPLMPVILLAWLCYFATRGGETDPLQNDVSPAEAGRERFEPPQVGVL</sequence>
<dbReference type="EMBL" id="CP036291">
    <property type="protein sequence ID" value="QDU89428.1"/>
    <property type="molecule type" value="Genomic_DNA"/>
</dbReference>
<dbReference type="Proteomes" id="UP000317429">
    <property type="component" value="Chromosome"/>
</dbReference>
<feature type="region of interest" description="Disordered" evidence="1">
    <location>
        <begin position="105"/>
        <end position="128"/>
    </location>
</feature>
<evidence type="ECO:0000256" key="2">
    <source>
        <dbReference type="SAM" id="Phobius"/>
    </source>
</evidence>
<proteinExistence type="predicted"/>
<name>A0A518DD78_9BACT</name>
<keyword evidence="2" id="KW-0812">Transmembrane</keyword>
<feature type="region of interest" description="Disordered" evidence="1">
    <location>
        <begin position="22"/>
        <end position="54"/>
    </location>
</feature>
<dbReference type="RefSeq" id="WP_145285933.1">
    <property type="nucleotide sequence ID" value="NZ_CP036291.1"/>
</dbReference>
<organism evidence="3 4">
    <name type="scientific">Pirellulimonas nuda</name>
    <dbReference type="NCBI Taxonomy" id="2528009"/>
    <lineage>
        <taxon>Bacteria</taxon>
        <taxon>Pseudomonadati</taxon>
        <taxon>Planctomycetota</taxon>
        <taxon>Planctomycetia</taxon>
        <taxon>Pirellulales</taxon>
        <taxon>Lacipirellulaceae</taxon>
        <taxon>Pirellulimonas</taxon>
    </lineage>
</organism>
<feature type="compositionally biased region" description="Low complexity" evidence="1">
    <location>
        <begin position="37"/>
        <end position="50"/>
    </location>
</feature>
<reference evidence="3 4" key="1">
    <citation type="submission" date="2019-02" db="EMBL/GenBank/DDBJ databases">
        <title>Deep-cultivation of Planctomycetes and their phenomic and genomic characterization uncovers novel biology.</title>
        <authorList>
            <person name="Wiegand S."/>
            <person name="Jogler M."/>
            <person name="Boedeker C."/>
            <person name="Pinto D."/>
            <person name="Vollmers J."/>
            <person name="Rivas-Marin E."/>
            <person name="Kohn T."/>
            <person name="Peeters S.H."/>
            <person name="Heuer A."/>
            <person name="Rast P."/>
            <person name="Oberbeckmann S."/>
            <person name="Bunk B."/>
            <person name="Jeske O."/>
            <person name="Meyerdierks A."/>
            <person name="Storesund J.E."/>
            <person name="Kallscheuer N."/>
            <person name="Luecker S."/>
            <person name="Lage O.M."/>
            <person name="Pohl T."/>
            <person name="Merkel B.J."/>
            <person name="Hornburger P."/>
            <person name="Mueller R.-W."/>
            <person name="Bruemmer F."/>
            <person name="Labrenz M."/>
            <person name="Spormann A.M."/>
            <person name="Op den Camp H."/>
            <person name="Overmann J."/>
            <person name="Amann R."/>
            <person name="Jetten M.S.M."/>
            <person name="Mascher T."/>
            <person name="Medema M.H."/>
            <person name="Devos D.P."/>
            <person name="Kaster A.-K."/>
            <person name="Ovreas L."/>
            <person name="Rohde M."/>
            <person name="Galperin M.Y."/>
            <person name="Jogler C."/>
        </authorList>
    </citation>
    <scope>NUCLEOTIDE SEQUENCE [LARGE SCALE GENOMIC DNA]</scope>
    <source>
        <strain evidence="3 4">Pla175</strain>
    </source>
</reference>
<dbReference type="AlphaFoldDB" id="A0A518DD78"/>
<evidence type="ECO:0000313" key="4">
    <source>
        <dbReference type="Proteomes" id="UP000317429"/>
    </source>
</evidence>
<gene>
    <name evidence="3" type="ORF">Pla175_28180</name>
</gene>
<evidence type="ECO:0000256" key="1">
    <source>
        <dbReference type="SAM" id="MobiDB-lite"/>
    </source>
</evidence>
<accession>A0A518DD78</accession>
<dbReference type="KEGG" id="pnd:Pla175_28180"/>
<keyword evidence="4" id="KW-1185">Reference proteome</keyword>
<keyword evidence="2" id="KW-1133">Transmembrane helix</keyword>